<evidence type="ECO:0000313" key="1">
    <source>
        <dbReference type="EMBL" id="QOX62845.1"/>
    </source>
</evidence>
<evidence type="ECO:0000313" key="2">
    <source>
        <dbReference type="Proteomes" id="UP000594014"/>
    </source>
</evidence>
<gene>
    <name evidence="1" type="primary">scfA</name>
    <name evidence="1" type="ORF">FRZ06_05535</name>
</gene>
<accession>A0ACD1A8X7</accession>
<dbReference type="EMBL" id="CP042469">
    <property type="protein sequence ID" value="QOX62845.1"/>
    <property type="molecule type" value="Genomic_DNA"/>
</dbReference>
<keyword evidence="2" id="KW-1185">Reference proteome</keyword>
<organism evidence="1 2">
    <name type="scientific">Anoxybacterium hadale</name>
    <dbReference type="NCBI Taxonomy" id="3408580"/>
    <lineage>
        <taxon>Bacteria</taxon>
        <taxon>Bacillati</taxon>
        <taxon>Bacillota</taxon>
        <taxon>Clostridia</taxon>
        <taxon>Peptostreptococcales</taxon>
        <taxon>Anaerovoracaceae</taxon>
        <taxon>Anoxybacterium</taxon>
    </lineage>
</organism>
<proteinExistence type="predicted"/>
<reference evidence="1" key="1">
    <citation type="submission" date="2019-08" db="EMBL/GenBank/DDBJ databases">
        <title>Genome sequence of Clostridiales bacterium MT110.</title>
        <authorList>
            <person name="Cao J."/>
        </authorList>
    </citation>
    <scope>NUCLEOTIDE SEQUENCE</scope>
    <source>
        <strain evidence="1">MT110</strain>
    </source>
</reference>
<dbReference type="Proteomes" id="UP000594014">
    <property type="component" value="Chromosome"/>
</dbReference>
<protein>
    <submittedName>
        <fullName evidence="1">Six-cysteine peptide SCIFF</fullName>
    </submittedName>
</protein>
<name>A0ACD1A8X7_9FIRM</name>
<sequence length="48" mass="5224">MKNIKTIAKPTLKNTASKGCGECQTSCQSACKTSCTVANQECENTRRR</sequence>